<dbReference type="RefSeq" id="WP_135368383.1">
    <property type="nucleotide sequence ID" value="NZ_RKLX01000014.1"/>
</dbReference>
<sequence length="188" mass="21029">MDDKQQRLFTAARDLFLANGFKATSIADIAARANVAVGTFYNFYDAKSSIFLAVYNAENERVKRAILANVDLTADPATVLRTVIRQIFTQSADNLILQEWFQNPKLNRQIAQANQNAVADSVVYATLLTLIDRWQVQGLLAPTMTKARAVSLFNALTVVDFHQSEIQTDDYFQVLNDLITGILKVVLK</sequence>
<feature type="domain" description="HTH tetR-type" evidence="5">
    <location>
        <begin position="2"/>
        <end position="62"/>
    </location>
</feature>
<keyword evidence="1" id="KW-0805">Transcription regulation</keyword>
<organism evidence="6 7">
    <name type="scientific">Levilactobacillus suantsaiihabitans</name>
    <dbReference type="NCBI Taxonomy" id="2487722"/>
    <lineage>
        <taxon>Bacteria</taxon>
        <taxon>Bacillati</taxon>
        <taxon>Bacillota</taxon>
        <taxon>Bacilli</taxon>
        <taxon>Lactobacillales</taxon>
        <taxon>Lactobacillaceae</taxon>
        <taxon>Levilactobacillus</taxon>
    </lineage>
</organism>
<keyword evidence="2 4" id="KW-0238">DNA-binding</keyword>
<keyword evidence="3" id="KW-0804">Transcription</keyword>
<dbReference type="Gene3D" id="1.10.357.10">
    <property type="entry name" value="Tetracycline Repressor, domain 2"/>
    <property type="match status" value="1"/>
</dbReference>
<evidence type="ECO:0000256" key="1">
    <source>
        <dbReference type="ARBA" id="ARBA00023015"/>
    </source>
</evidence>
<dbReference type="Proteomes" id="UP000297348">
    <property type="component" value="Unassembled WGS sequence"/>
</dbReference>
<protein>
    <submittedName>
        <fullName evidence="6">TetR/AcrR family transcriptional regulator</fullName>
    </submittedName>
</protein>
<evidence type="ECO:0000313" key="7">
    <source>
        <dbReference type="Proteomes" id="UP000297348"/>
    </source>
</evidence>
<keyword evidence="7" id="KW-1185">Reference proteome</keyword>
<dbReference type="PANTHER" id="PTHR30055:SF234">
    <property type="entry name" value="HTH-TYPE TRANSCRIPTIONAL REGULATOR BETI"/>
    <property type="match status" value="1"/>
</dbReference>
<gene>
    <name evidence="6" type="ORF">EGT51_09120</name>
</gene>
<evidence type="ECO:0000256" key="2">
    <source>
        <dbReference type="ARBA" id="ARBA00023125"/>
    </source>
</evidence>
<evidence type="ECO:0000256" key="3">
    <source>
        <dbReference type="ARBA" id="ARBA00023163"/>
    </source>
</evidence>
<dbReference type="AlphaFoldDB" id="A0A4Z0J9S7"/>
<dbReference type="InterPro" id="IPR001647">
    <property type="entry name" value="HTH_TetR"/>
</dbReference>
<dbReference type="EMBL" id="RKLX01000014">
    <property type="protein sequence ID" value="TGD18314.1"/>
    <property type="molecule type" value="Genomic_DNA"/>
</dbReference>
<dbReference type="PANTHER" id="PTHR30055">
    <property type="entry name" value="HTH-TYPE TRANSCRIPTIONAL REGULATOR RUTR"/>
    <property type="match status" value="1"/>
</dbReference>
<dbReference type="SUPFAM" id="SSF46689">
    <property type="entry name" value="Homeodomain-like"/>
    <property type="match status" value="1"/>
</dbReference>
<evidence type="ECO:0000256" key="4">
    <source>
        <dbReference type="PROSITE-ProRule" id="PRU00335"/>
    </source>
</evidence>
<dbReference type="PRINTS" id="PR00455">
    <property type="entry name" value="HTHTETR"/>
</dbReference>
<name>A0A4Z0J9S7_9LACO</name>
<dbReference type="PROSITE" id="PS50977">
    <property type="entry name" value="HTH_TETR_2"/>
    <property type="match status" value="1"/>
</dbReference>
<evidence type="ECO:0000313" key="6">
    <source>
        <dbReference type="EMBL" id="TGD18314.1"/>
    </source>
</evidence>
<comment type="caution">
    <text evidence="6">The sequence shown here is derived from an EMBL/GenBank/DDBJ whole genome shotgun (WGS) entry which is preliminary data.</text>
</comment>
<proteinExistence type="predicted"/>
<dbReference type="InterPro" id="IPR009057">
    <property type="entry name" value="Homeodomain-like_sf"/>
</dbReference>
<dbReference type="GO" id="GO:0000976">
    <property type="term" value="F:transcription cis-regulatory region binding"/>
    <property type="evidence" value="ECO:0007669"/>
    <property type="project" value="TreeGrafter"/>
</dbReference>
<dbReference type="OrthoDB" id="9812484at2"/>
<reference evidence="6 7" key="1">
    <citation type="submission" date="2018-10" db="EMBL/GenBank/DDBJ databases">
        <title>Lactobacillus sp. R7 and Lactobacillus sp. R19 isolated from fermented mustard green product of Taiwan.</title>
        <authorList>
            <person name="Lin S.-T."/>
        </authorList>
    </citation>
    <scope>NUCLEOTIDE SEQUENCE [LARGE SCALE GENOMIC DNA]</scope>
    <source>
        <strain evidence="6 7">BCRC 81129</strain>
    </source>
</reference>
<dbReference type="GO" id="GO:0003700">
    <property type="term" value="F:DNA-binding transcription factor activity"/>
    <property type="evidence" value="ECO:0007669"/>
    <property type="project" value="TreeGrafter"/>
</dbReference>
<accession>A0A4Z0J9S7</accession>
<feature type="DNA-binding region" description="H-T-H motif" evidence="4">
    <location>
        <begin position="25"/>
        <end position="44"/>
    </location>
</feature>
<evidence type="ECO:0000259" key="5">
    <source>
        <dbReference type="PROSITE" id="PS50977"/>
    </source>
</evidence>
<dbReference type="InterPro" id="IPR050109">
    <property type="entry name" value="HTH-type_TetR-like_transc_reg"/>
</dbReference>
<dbReference type="Pfam" id="PF00440">
    <property type="entry name" value="TetR_N"/>
    <property type="match status" value="1"/>
</dbReference>